<dbReference type="Pfam" id="PF05621">
    <property type="entry name" value="TniB"/>
    <property type="match status" value="1"/>
</dbReference>
<comment type="caution">
    <text evidence="1">The sequence shown here is derived from an EMBL/GenBank/DDBJ whole genome shotgun (WGS) entry which is preliminary data.</text>
</comment>
<organism evidence="1 2">
    <name type="scientific">Georgfuchsia toluolica</name>
    <dbReference type="NCBI Taxonomy" id="424218"/>
    <lineage>
        <taxon>Bacteria</taxon>
        <taxon>Pseudomonadati</taxon>
        <taxon>Pseudomonadota</taxon>
        <taxon>Betaproteobacteria</taxon>
        <taxon>Nitrosomonadales</taxon>
        <taxon>Sterolibacteriaceae</taxon>
        <taxon>Georgfuchsia</taxon>
    </lineage>
</organism>
<dbReference type="InterPro" id="IPR008868">
    <property type="entry name" value="TniB"/>
</dbReference>
<proteinExistence type="predicted"/>
<dbReference type="Proteomes" id="UP000742786">
    <property type="component" value="Unassembled WGS sequence"/>
</dbReference>
<dbReference type="EMBL" id="CAJQUM010000001">
    <property type="protein sequence ID" value="CAG4884760.1"/>
    <property type="molecule type" value="Genomic_DNA"/>
</dbReference>
<keyword evidence="2" id="KW-1185">Reference proteome</keyword>
<dbReference type="SUPFAM" id="SSF52540">
    <property type="entry name" value="P-loop containing nucleoside triphosphate hydrolases"/>
    <property type="match status" value="1"/>
</dbReference>
<reference evidence="1" key="1">
    <citation type="submission" date="2021-04" db="EMBL/GenBank/DDBJ databases">
        <authorList>
            <person name="Hornung B."/>
        </authorList>
    </citation>
    <scope>NUCLEOTIDE SEQUENCE</scope>
    <source>
        <strain evidence="1">G5G6</strain>
    </source>
</reference>
<evidence type="ECO:0000313" key="1">
    <source>
        <dbReference type="EMBL" id="CAG4884760.1"/>
    </source>
</evidence>
<gene>
    <name evidence="1" type="ORF">GTOL_12643</name>
</gene>
<dbReference type="AlphaFoldDB" id="A0A916J7T6"/>
<dbReference type="InterPro" id="IPR027417">
    <property type="entry name" value="P-loop_NTPase"/>
</dbReference>
<sequence length="167" mass="18846">MRAVKKLLGLVGTRMLLIDEIHDMLIGGAVKQREFRVGIKDLGNELKIPIVAAGIKEAWTVFTTDPQLSNRFQPDHLPLWNCDEEVGKLLASFERRLPLRKPALLKQPELLQKIVWMSEGILGDMHDVLKLASIAVIRSGEERITLAALEKLKWVKPSMRQTPPKLA</sequence>
<protein>
    <submittedName>
        <fullName evidence="1">TniB NTP-binding protein</fullName>
    </submittedName>
</protein>
<name>A0A916J7T6_9PROT</name>
<evidence type="ECO:0000313" key="2">
    <source>
        <dbReference type="Proteomes" id="UP000742786"/>
    </source>
</evidence>
<dbReference type="Gene3D" id="3.40.50.300">
    <property type="entry name" value="P-loop containing nucleotide triphosphate hydrolases"/>
    <property type="match status" value="1"/>
</dbReference>
<accession>A0A916J7T6</accession>